<evidence type="ECO:0000259" key="12">
    <source>
        <dbReference type="Pfam" id="PF02581"/>
    </source>
</evidence>
<dbReference type="AlphaFoldDB" id="A0A9D1MP65"/>
<evidence type="ECO:0000256" key="10">
    <source>
        <dbReference type="RuleBase" id="RU003826"/>
    </source>
</evidence>
<dbReference type="PANTHER" id="PTHR20857">
    <property type="entry name" value="THIAMINE-PHOSPHATE PYROPHOSPHORYLASE"/>
    <property type="match status" value="1"/>
</dbReference>
<evidence type="ECO:0000313" key="14">
    <source>
        <dbReference type="Proteomes" id="UP000824099"/>
    </source>
</evidence>
<dbReference type="InterPro" id="IPR013785">
    <property type="entry name" value="Aldolase_TIM"/>
</dbReference>
<evidence type="ECO:0000256" key="11">
    <source>
        <dbReference type="RuleBase" id="RU004253"/>
    </source>
</evidence>
<dbReference type="NCBIfam" id="TIGR00693">
    <property type="entry name" value="thiE"/>
    <property type="match status" value="1"/>
</dbReference>
<comment type="similarity">
    <text evidence="9 10">Belongs to the thiamine-phosphate synthase family.</text>
</comment>
<dbReference type="EC" id="2.5.1.3" evidence="9"/>
<evidence type="ECO:0000256" key="2">
    <source>
        <dbReference type="ARBA" id="ARBA00022679"/>
    </source>
</evidence>
<dbReference type="InterPro" id="IPR034291">
    <property type="entry name" value="TMP_synthase"/>
</dbReference>
<proteinExistence type="inferred from homology"/>
<dbReference type="GO" id="GO:0009228">
    <property type="term" value="P:thiamine biosynthetic process"/>
    <property type="evidence" value="ECO:0007669"/>
    <property type="project" value="UniProtKB-KW"/>
</dbReference>
<comment type="catalytic activity">
    <reaction evidence="8 9 10">
        <text>2-[(2R,5Z)-2-carboxy-4-methylthiazol-5(2H)-ylidene]ethyl phosphate + 4-amino-2-methyl-5-(diphosphooxymethyl)pyrimidine + 2 H(+) = thiamine phosphate + CO2 + diphosphate</text>
        <dbReference type="Rhea" id="RHEA:47844"/>
        <dbReference type="ChEBI" id="CHEBI:15378"/>
        <dbReference type="ChEBI" id="CHEBI:16526"/>
        <dbReference type="ChEBI" id="CHEBI:33019"/>
        <dbReference type="ChEBI" id="CHEBI:37575"/>
        <dbReference type="ChEBI" id="CHEBI:57841"/>
        <dbReference type="ChEBI" id="CHEBI:62899"/>
        <dbReference type="EC" id="2.5.1.3"/>
    </reaction>
</comment>
<comment type="caution">
    <text evidence="13">The sequence shown here is derived from an EMBL/GenBank/DDBJ whole genome shotgun (WGS) entry which is preliminary data.</text>
</comment>
<feature type="binding site" evidence="9">
    <location>
        <position position="71"/>
    </location>
    <ligand>
        <name>4-amino-2-methyl-5-(diphosphooxymethyl)pyrimidine</name>
        <dbReference type="ChEBI" id="CHEBI:57841"/>
    </ligand>
</feature>
<evidence type="ECO:0000256" key="9">
    <source>
        <dbReference type="HAMAP-Rule" id="MF_00097"/>
    </source>
</evidence>
<evidence type="ECO:0000256" key="6">
    <source>
        <dbReference type="ARBA" id="ARBA00047334"/>
    </source>
</evidence>
<comment type="catalytic activity">
    <reaction evidence="6 9 10">
        <text>4-methyl-5-(2-phosphooxyethyl)-thiazole + 4-amino-2-methyl-5-(diphosphooxymethyl)pyrimidine + H(+) = thiamine phosphate + diphosphate</text>
        <dbReference type="Rhea" id="RHEA:22328"/>
        <dbReference type="ChEBI" id="CHEBI:15378"/>
        <dbReference type="ChEBI" id="CHEBI:33019"/>
        <dbReference type="ChEBI" id="CHEBI:37575"/>
        <dbReference type="ChEBI" id="CHEBI:57841"/>
        <dbReference type="ChEBI" id="CHEBI:58296"/>
        <dbReference type="EC" id="2.5.1.3"/>
    </reaction>
</comment>
<dbReference type="InterPro" id="IPR036206">
    <property type="entry name" value="ThiamineP_synth_sf"/>
</dbReference>
<feature type="binding site" evidence="9">
    <location>
        <position position="72"/>
    </location>
    <ligand>
        <name>Mg(2+)</name>
        <dbReference type="ChEBI" id="CHEBI:18420"/>
    </ligand>
</feature>
<dbReference type="FunFam" id="3.20.20.70:FF:000096">
    <property type="entry name" value="Thiamine-phosphate synthase"/>
    <property type="match status" value="1"/>
</dbReference>
<feature type="binding site" evidence="9">
    <location>
        <begin position="186"/>
        <end position="187"/>
    </location>
    <ligand>
        <name>2-[(2R,5Z)-2-carboxy-4-methylthiazol-5(2H)-ylidene]ethyl phosphate</name>
        <dbReference type="ChEBI" id="CHEBI:62899"/>
    </ligand>
</feature>
<dbReference type="PANTHER" id="PTHR20857:SF23">
    <property type="entry name" value="THIAMINE BIOSYNTHETIC BIFUNCTIONAL ENZYME"/>
    <property type="match status" value="1"/>
</dbReference>
<dbReference type="CDD" id="cd00564">
    <property type="entry name" value="TMP_TenI"/>
    <property type="match status" value="1"/>
</dbReference>
<dbReference type="GO" id="GO:0004789">
    <property type="term" value="F:thiamine-phosphate diphosphorylase activity"/>
    <property type="evidence" value="ECO:0007669"/>
    <property type="project" value="UniProtKB-UniRule"/>
</dbReference>
<dbReference type="GO" id="GO:0005737">
    <property type="term" value="C:cytoplasm"/>
    <property type="evidence" value="ECO:0007669"/>
    <property type="project" value="TreeGrafter"/>
</dbReference>
<dbReference type="Pfam" id="PF02581">
    <property type="entry name" value="TMP-TENI"/>
    <property type="match status" value="1"/>
</dbReference>
<reference evidence="13" key="1">
    <citation type="submission" date="2020-10" db="EMBL/GenBank/DDBJ databases">
        <authorList>
            <person name="Gilroy R."/>
        </authorList>
    </citation>
    <scope>NUCLEOTIDE SEQUENCE</scope>
    <source>
        <strain evidence="13">CHK160-1198</strain>
    </source>
</reference>
<evidence type="ECO:0000256" key="7">
    <source>
        <dbReference type="ARBA" id="ARBA00047851"/>
    </source>
</evidence>
<comment type="catalytic activity">
    <reaction evidence="7 9 10">
        <text>2-(2-carboxy-4-methylthiazol-5-yl)ethyl phosphate + 4-amino-2-methyl-5-(diphosphooxymethyl)pyrimidine + 2 H(+) = thiamine phosphate + CO2 + diphosphate</text>
        <dbReference type="Rhea" id="RHEA:47848"/>
        <dbReference type="ChEBI" id="CHEBI:15378"/>
        <dbReference type="ChEBI" id="CHEBI:16526"/>
        <dbReference type="ChEBI" id="CHEBI:33019"/>
        <dbReference type="ChEBI" id="CHEBI:37575"/>
        <dbReference type="ChEBI" id="CHEBI:57841"/>
        <dbReference type="ChEBI" id="CHEBI:62890"/>
        <dbReference type="EC" id="2.5.1.3"/>
    </reaction>
</comment>
<feature type="binding site" evidence="9">
    <location>
        <position position="110"/>
    </location>
    <ligand>
        <name>4-amino-2-methyl-5-(diphosphooxymethyl)pyrimidine</name>
        <dbReference type="ChEBI" id="CHEBI:57841"/>
    </ligand>
</feature>
<evidence type="ECO:0000256" key="5">
    <source>
        <dbReference type="ARBA" id="ARBA00022977"/>
    </source>
</evidence>
<accession>A0A9D1MP65</accession>
<comment type="pathway">
    <text evidence="1 9 11">Cofactor biosynthesis; thiamine diphosphate biosynthesis; thiamine phosphate from 4-amino-2-methyl-5-diphosphomethylpyrimidine and 4-methyl-5-(2-phosphoethyl)-thiazole: step 1/1.</text>
</comment>
<dbReference type="Gene3D" id="3.20.20.70">
    <property type="entry name" value="Aldolase class I"/>
    <property type="match status" value="1"/>
</dbReference>
<evidence type="ECO:0000313" key="13">
    <source>
        <dbReference type="EMBL" id="HIU63924.1"/>
    </source>
</evidence>
<keyword evidence="3 9" id="KW-0479">Metal-binding</keyword>
<evidence type="ECO:0000256" key="4">
    <source>
        <dbReference type="ARBA" id="ARBA00022842"/>
    </source>
</evidence>
<organism evidence="13 14">
    <name type="scientific">Candidatus Avacidaminococcus intestinavium</name>
    <dbReference type="NCBI Taxonomy" id="2840684"/>
    <lineage>
        <taxon>Bacteria</taxon>
        <taxon>Bacillati</taxon>
        <taxon>Bacillota</taxon>
        <taxon>Negativicutes</taxon>
        <taxon>Acidaminococcales</taxon>
        <taxon>Acidaminococcaceae</taxon>
        <taxon>Acidaminococcaceae incertae sedis</taxon>
        <taxon>Candidatus Avacidaminococcus</taxon>
    </lineage>
</organism>
<dbReference type="EMBL" id="DVNI01000038">
    <property type="protein sequence ID" value="HIU63924.1"/>
    <property type="molecule type" value="Genomic_DNA"/>
</dbReference>
<protein>
    <recommendedName>
        <fullName evidence="9">Thiamine-phosphate synthase</fullName>
        <shortName evidence="9">TP synthase</shortName>
        <shortName evidence="9">TPS</shortName>
        <ecNumber evidence="9">2.5.1.3</ecNumber>
    </recommendedName>
    <alternativeName>
        <fullName evidence="9">Thiamine-phosphate pyrophosphorylase</fullName>
        <shortName evidence="9">TMP pyrophosphorylase</shortName>
        <shortName evidence="9">TMP-PPase</shortName>
    </alternativeName>
</protein>
<evidence type="ECO:0000256" key="1">
    <source>
        <dbReference type="ARBA" id="ARBA00005165"/>
    </source>
</evidence>
<dbReference type="HAMAP" id="MF_00097">
    <property type="entry name" value="TMP_synthase"/>
    <property type="match status" value="1"/>
</dbReference>
<comment type="function">
    <text evidence="9">Condenses 4-methyl-5-(beta-hydroxyethyl)thiazole monophosphate (THZ-P) and 2-methyl-4-amino-5-hydroxymethyl pyrimidine pyrophosphate (HMP-PP) to form thiamine monophosphate (TMP).</text>
</comment>
<keyword evidence="4 9" id="KW-0460">Magnesium</keyword>
<evidence type="ECO:0000256" key="8">
    <source>
        <dbReference type="ARBA" id="ARBA00047883"/>
    </source>
</evidence>
<name>A0A9D1MP65_9FIRM</name>
<dbReference type="GO" id="GO:0009229">
    <property type="term" value="P:thiamine diphosphate biosynthetic process"/>
    <property type="evidence" value="ECO:0007669"/>
    <property type="project" value="UniProtKB-UniRule"/>
</dbReference>
<gene>
    <name evidence="9 13" type="primary">thiE</name>
    <name evidence="13" type="ORF">IAB06_02615</name>
</gene>
<comment type="cofactor">
    <cofactor evidence="9">
        <name>Mg(2+)</name>
        <dbReference type="ChEBI" id="CHEBI:18420"/>
    </cofactor>
    <text evidence="9">Binds 1 Mg(2+) ion per subunit.</text>
</comment>
<feature type="binding site" evidence="9">
    <location>
        <position position="139"/>
    </location>
    <ligand>
        <name>4-amino-2-methyl-5-(diphosphooxymethyl)pyrimidine</name>
        <dbReference type="ChEBI" id="CHEBI:57841"/>
    </ligand>
</feature>
<keyword evidence="5 9" id="KW-0784">Thiamine biosynthesis</keyword>
<sequence length="210" mass="22412">MKKELDYRLYLVTDRDCLKGRDFLSVLESALAGGVTLVQLREKDAGGAFFLEQAILAKQLCDRYQVPLLINDRVDVALACNAAGVHLGQSDLPLKAARKLLGTSATIGISVHTITEALQAATDGADYLGVGAVFPTQTKTDATDCNLQVLEEIVRKVKIPVVGIGGINQENYLSVLQTGAVGAAVVSAILAQDDVQKAVETFNILEKKSK</sequence>
<keyword evidence="2 9" id="KW-0808">Transferase</keyword>
<dbReference type="Proteomes" id="UP000824099">
    <property type="component" value="Unassembled WGS sequence"/>
</dbReference>
<reference evidence="13" key="2">
    <citation type="journal article" date="2021" name="PeerJ">
        <title>Extensive microbial diversity within the chicken gut microbiome revealed by metagenomics and culture.</title>
        <authorList>
            <person name="Gilroy R."/>
            <person name="Ravi A."/>
            <person name="Getino M."/>
            <person name="Pursley I."/>
            <person name="Horton D.L."/>
            <person name="Alikhan N.F."/>
            <person name="Baker D."/>
            <person name="Gharbi K."/>
            <person name="Hall N."/>
            <person name="Watson M."/>
            <person name="Adriaenssens E.M."/>
            <person name="Foster-Nyarko E."/>
            <person name="Jarju S."/>
            <person name="Secka A."/>
            <person name="Antonio M."/>
            <person name="Oren A."/>
            <person name="Chaudhuri R.R."/>
            <person name="La Ragione R."/>
            <person name="Hildebrand F."/>
            <person name="Pallen M.J."/>
        </authorList>
    </citation>
    <scope>NUCLEOTIDE SEQUENCE</scope>
    <source>
        <strain evidence="13">CHK160-1198</strain>
    </source>
</reference>
<dbReference type="SUPFAM" id="SSF51391">
    <property type="entry name" value="Thiamin phosphate synthase"/>
    <property type="match status" value="1"/>
</dbReference>
<feature type="domain" description="Thiamine phosphate synthase/TenI" evidence="12">
    <location>
        <begin position="9"/>
        <end position="189"/>
    </location>
</feature>
<dbReference type="GO" id="GO:0000287">
    <property type="term" value="F:magnesium ion binding"/>
    <property type="evidence" value="ECO:0007669"/>
    <property type="project" value="UniProtKB-UniRule"/>
</dbReference>
<dbReference type="InterPro" id="IPR022998">
    <property type="entry name" value="ThiamineP_synth_TenI"/>
</dbReference>
<evidence type="ECO:0000256" key="3">
    <source>
        <dbReference type="ARBA" id="ARBA00022723"/>
    </source>
</evidence>
<feature type="binding site" evidence="9">
    <location>
        <begin position="39"/>
        <end position="43"/>
    </location>
    <ligand>
        <name>4-amino-2-methyl-5-(diphosphooxymethyl)pyrimidine</name>
        <dbReference type="ChEBI" id="CHEBI:57841"/>
    </ligand>
</feature>
<feature type="binding site" evidence="9">
    <location>
        <position position="91"/>
    </location>
    <ligand>
        <name>Mg(2+)</name>
        <dbReference type="ChEBI" id="CHEBI:18420"/>
    </ligand>
</feature>
<feature type="binding site" evidence="9">
    <location>
        <position position="166"/>
    </location>
    <ligand>
        <name>2-[(2R,5Z)-2-carboxy-4-methylthiazol-5(2H)-ylidene]ethyl phosphate</name>
        <dbReference type="ChEBI" id="CHEBI:62899"/>
    </ligand>
</feature>
<feature type="binding site" evidence="9">
    <location>
        <begin position="136"/>
        <end position="138"/>
    </location>
    <ligand>
        <name>2-[(2R,5Z)-2-carboxy-4-methylthiazol-5(2H)-ylidene]ethyl phosphate</name>
        <dbReference type="ChEBI" id="CHEBI:62899"/>
    </ligand>
</feature>